<dbReference type="PANTHER" id="PTHR10438">
    <property type="entry name" value="THIOREDOXIN"/>
    <property type="match status" value="1"/>
</dbReference>
<feature type="domain" description="Thioredoxin" evidence="1">
    <location>
        <begin position="1"/>
        <end position="122"/>
    </location>
</feature>
<dbReference type="Pfam" id="PF00085">
    <property type="entry name" value="Thioredoxin"/>
    <property type="match status" value="1"/>
</dbReference>
<dbReference type="InterPro" id="IPR050620">
    <property type="entry name" value="Thioredoxin_H-type-like"/>
</dbReference>
<reference evidence="2" key="1">
    <citation type="journal article" date="2020" name="Nature">
        <title>Giant virus diversity and host interactions through global metagenomics.</title>
        <authorList>
            <person name="Schulz F."/>
            <person name="Roux S."/>
            <person name="Paez-Espino D."/>
            <person name="Jungbluth S."/>
            <person name="Walsh D.A."/>
            <person name="Denef V.J."/>
            <person name="McMahon K.D."/>
            <person name="Konstantinidis K.T."/>
            <person name="Eloe-Fadrosh E.A."/>
            <person name="Kyrpides N.C."/>
            <person name="Woyke T."/>
        </authorList>
    </citation>
    <scope>NUCLEOTIDE SEQUENCE</scope>
    <source>
        <strain evidence="2">GVMAG-S-1101164-67</strain>
    </source>
</reference>
<dbReference type="PANTHER" id="PTHR10438:SF468">
    <property type="entry name" value="THIOREDOXIN-1-RELATED"/>
    <property type="match status" value="1"/>
</dbReference>
<proteinExistence type="predicted"/>
<dbReference type="Gene3D" id="3.40.30.10">
    <property type="entry name" value="Glutaredoxin"/>
    <property type="match status" value="1"/>
</dbReference>
<dbReference type="CDD" id="cd02947">
    <property type="entry name" value="TRX_family"/>
    <property type="match status" value="1"/>
</dbReference>
<dbReference type="AlphaFoldDB" id="A0A6C0JZA8"/>
<evidence type="ECO:0000259" key="1">
    <source>
        <dbReference type="PROSITE" id="PS51352"/>
    </source>
</evidence>
<dbReference type="PROSITE" id="PS51352">
    <property type="entry name" value="THIOREDOXIN_2"/>
    <property type="match status" value="1"/>
</dbReference>
<dbReference type="InterPro" id="IPR013766">
    <property type="entry name" value="Thioredoxin_domain"/>
</dbReference>
<accession>A0A6C0JZA8</accession>
<protein>
    <recommendedName>
        <fullName evidence="1">Thioredoxin domain-containing protein</fullName>
    </recommendedName>
</protein>
<dbReference type="InterPro" id="IPR036249">
    <property type="entry name" value="Thioredoxin-like_sf"/>
</dbReference>
<dbReference type="EMBL" id="MN740750">
    <property type="protein sequence ID" value="QHU10156.1"/>
    <property type="molecule type" value="Genomic_DNA"/>
</dbReference>
<name>A0A6C0JZA8_9ZZZZ</name>
<evidence type="ECO:0000313" key="2">
    <source>
        <dbReference type="EMBL" id="QHU10156.1"/>
    </source>
</evidence>
<sequence>MPGLPILDKIDSVKQFSEYLQNNPGLIIIKFGAEWCGPCKMVEKQVHDWFDRMPENVQGFIIDVDESFEIYAFLKTKKMVNGVPVILCYDKGNLNYIPSDTIIGADKAGIDAFFQRCLVKLK</sequence>
<organism evidence="2">
    <name type="scientific">viral metagenome</name>
    <dbReference type="NCBI Taxonomy" id="1070528"/>
    <lineage>
        <taxon>unclassified sequences</taxon>
        <taxon>metagenomes</taxon>
        <taxon>organismal metagenomes</taxon>
    </lineage>
</organism>
<dbReference type="SUPFAM" id="SSF52833">
    <property type="entry name" value="Thioredoxin-like"/>
    <property type="match status" value="1"/>
</dbReference>